<protein>
    <submittedName>
        <fullName evidence="4">TetR/AcrR family transcriptional regulator</fullName>
    </submittedName>
</protein>
<evidence type="ECO:0000259" key="3">
    <source>
        <dbReference type="PROSITE" id="PS50977"/>
    </source>
</evidence>
<dbReference type="EMBL" id="JBHUOR010000044">
    <property type="protein sequence ID" value="MFD2868721.1"/>
    <property type="molecule type" value="Genomic_DNA"/>
</dbReference>
<comment type="caution">
    <text evidence="4">The sequence shown here is derived from an EMBL/GenBank/DDBJ whole genome shotgun (WGS) entry which is preliminary data.</text>
</comment>
<dbReference type="Pfam" id="PF00440">
    <property type="entry name" value="TetR_N"/>
    <property type="match status" value="1"/>
</dbReference>
<sequence length="180" mass="20808">MTTQTTDPRAIRTRQLIIDAFNQLIKMKNFDQISVKDITELATINRATFYAHFVDKYELLDSVLTEQTGAVMKTYFTCQEQLSTDLMKRMFLSIVEIHESMNTHCRRGYNTFTQMIEEKVKGQLERIFANLLHGQKLDAIVLSWGMYGAYADWDIGSTVRAEDYAQEVAEKLWAFVQPSA</sequence>
<keyword evidence="1 2" id="KW-0238">DNA-binding</keyword>
<feature type="domain" description="HTH tetR-type" evidence="3">
    <location>
        <begin position="11"/>
        <end position="71"/>
    </location>
</feature>
<dbReference type="SUPFAM" id="SSF46689">
    <property type="entry name" value="Homeodomain-like"/>
    <property type="match status" value="1"/>
</dbReference>
<evidence type="ECO:0000313" key="4">
    <source>
        <dbReference type="EMBL" id="MFD2868721.1"/>
    </source>
</evidence>
<dbReference type="InterPro" id="IPR001647">
    <property type="entry name" value="HTH_TetR"/>
</dbReference>
<evidence type="ECO:0000256" key="2">
    <source>
        <dbReference type="PROSITE-ProRule" id="PRU00335"/>
    </source>
</evidence>
<dbReference type="Gene3D" id="1.10.357.10">
    <property type="entry name" value="Tetracycline Repressor, domain 2"/>
    <property type="match status" value="1"/>
</dbReference>
<dbReference type="PANTHER" id="PTHR43479:SF7">
    <property type="entry name" value="TETR-FAMILY TRANSCRIPTIONAL REGULATOR"/>
    <property type="match status" value="1"/>
</dbReference>
<dbReference type="Proteomes" id="UP001597568">
    <property type="component" value="Unassembled WGS sequence"/>
</dbReference>
<proteinExistence type="predicted"/>
<accession>A0ABW5Y095</accession>
<dbReference type="PROSITE" id="PS50977">
    <property type="entry name" value="HTH_TETR_2"/>
    <property type="match status" value="1"/>
</dbReference>
<keyword evidence="5" id="KW-1185">Reference proteome</keyword>
<evidence type="ECO:0000313" key="5">
    <source>
        <dbReference type="Proteomes" id="UP001597568"/>
    </source>
</evidence>
<organism evidence="4 5">
    <name type="scientific">Kurthia populi</name>
    <dbReference type="NCBI Taxonomy" id="1562132"/>
    <lineage>
        <taxon>Bacteria</taxon>
        <taxon>Bacillati</taxon>
        <taxon>Bacillota</taxon>
        <taxon>Bacilli</taxon>
        <taxon>Bacillales</taxon>
        <taxon>Caryophanaceae</taxon>
        <taxon>Kurthia</taxon>
    </lineage>
</organism>
<dbReference type="InterPro" id="IPR009057">
    <property type="entry name" value="Homeodomain-like_sf"/>
</dbReference>
<gene>
    <name evidence="4" type="ORF">ACFSY7_09415</name>
</gene>
<feature type="DNA-binding region" description="H-T-H motif" evidence="2">
    <location>
        <begin position="34"/>
        <end position="53"/>
    </location>
</feature>
<name>A0ABW5Y095_9BACL</name>
<evidence type="ECO:0000256" key="1">
    <source>
        <dbReference type="ARBA" id="ARBA00023125"/>
    </source>
</evidence>
<reference evidence="5" key="1">
    <citation type="journal article" date="2019" name="Int. J. Syst. Evol. Microbiol.">
        <title>The Global Catalogue of Microorganisms (GCM) 10K type strain sequencing project: providing services to taxonomists for standard genome sequencing and annotation.</title>
        <authorList>
            <consortium name="The Broad Institute Genomics Platform"/>
            <consortium name="The Broad Institute Genome Sequencing Center for Infectious Disease"/>
            <person name="Wu L."/>
            <person name="Ma J."/>
        </authorList>
    </citation>
    <scope>NUCLEOTIDE SEQUENCE [LARGE SCALE GENOMIC DNA]</scope>
    <source>
        <strain evidence="5">KCTC 33522</strain>
    </source>
</reference>
<dbReference type="PANTHER" id="PTHR43479">
    <property type="entry name" value="ACREF/ENVCD OPERON REPRESSOR-RELATED"/>
    <property type="match status" value="1"/>
</dbReference>
<dbReference type="InterPro" id="IPR050624">
    <property type="entry name" value="HTH-type_Tx_Regulator"/>
</dbReference>
<dbReference type="RefSeq" id="WP_020189331.1">
    <property type="nucleotide sequence ID" value="NZ_JBHUOR010000044.1"/>
</dbReference>